<dbReference type="PROSITE" id="PS00687">
    <property type="entry name" value="ALDEHYDE_DEHYDR_GLU"/>
    <property type="match status" value="1"/>
</dbReference>
<accession>A0A246HP63</accession>
<evidence type="ECO:0000259" key="5">
    <source>
        <dbReference type="Pfam" id="PF00171"/>
    </source>
</evidence>
<protein>
    <submittedName>
        <fullName evidence="6">Aldehyde dehydrogenase PuuC</fullName>
    </submittedName>
</protein>
<dbReference type="InterPro" id="IPR016162">
    <property type="entry name" value="Ald_DH_N"/>
</dbReference>
<feature type="domain" description="Aldehyde dehydrogenase" evidence="5">
    <location>
        <begin position="29"/>
        <end position="493"/>
    </location>
</feature>
<dbReference type="EMBL" id="NIVS01000013">
    <property type="protein sequence ID" value="OWQ55128.1"/>
    <property type="molecule type" value="Genomic_DNA"/>
</dbReference>
<dbReference type="FunFam" id="3.40.605.10:FF:000026">
    <property type="entry name" value="Aldehyde dehydrogenase, putative"/>
    <property type="match status" value="1"/>
</dbReference>
<dbReference type="Gene3D" id="3.40.605.10">
    <property type="entry name" value="Aldehyde Dehydrogenase, Chain A, domain 1"/>
    <property type="match status" value="1"/>
</dbReference>
<dbReference type="PROSITE" id="PS00070">
    <property type="entry name" value="ALDEHYDE_DEHYDR_CYS"/>
    <property type="match status" value="1"/>
</dbReference>
<feature type="active site" evidence="3">
    <location>
        <position position="268"/>
    </location>
</feature>
<dbReference type="InterPro" id="IPR015590">
    <property type="entry name" value="Aldehyde_DH_dom"/>
</dbReference>
<dbReference type="AlphaFoldDB" id="A0A246HP63"/>
<dbReference type="GO" id="GO:0004030">
    <property type="term" value="F:aldehyde dehydrogenase [NAD(P)+] activity"/>
    <property type="evidence" value="ECO:0007669"/>
    <property type="project" value="UniProtKB-ARBA"/>
</dbReference>
<dbReference type="FunFam" id="3.40.605.10:FF:000001">
    <property type="entry name" value="Aldehyde dehydrogenase 1"/>
    <property type="match status" value="1"/>
</dbReference>
<evidence type="ECO:0000256" key="4">
    <source>
        <dbReference type="RuleBase" id="RU003345"/>
    </source>
</evidence>
<sequence>MTAARTRDDWQRQADALTFQGQAFIDGRYVDAASGARYECISPIDGRVLVQVADADTTDVDRAVTAARRSFDAGDWSRAAPSHRKQVLLRLADLVEQHADELALLETLDMGKPVRDAREGDLAGVLRCLRWTAEAVDKVYGEVAPTALDTLGLITREPVGVVAVIVPWNFPLLMASWKIAPALAAGNSVVLKPSERSPLSAIRLAALVAEAGVPDGVFNVLPGHGERTGEPLALHMEVDALAFTGSTAVGRRLLQCAGRSNLKRTWLECGGKSPNLVFADAPDLDRAAQAAATAIFYNQGEVCTAGSRLLVQRSIKDAFVARVLAHGRHMQPQHPFEPDAAMGALVDEAHAGRVLDYVARGEADGARLLLGGKRLAVVPGGSYVEPTVFDEVDPQHTIAREEIFGPVLSVLTFDHEADALRMANDSIYGLAAGVWTRDLGRAHRVARGLRAGSVWVNQWDGGDMTAPFGGYKQSGIGRDKSLHAFDKYTELKATWIHLGS</sequence>
<dbReference type="InterPro" id="IPR029510">
    <property type="entry name" value="Ald_DH_CS_GLU"/>
</dbReference>
<evidence type="ECO:0000256" key="2">
    <source>
        <dbReference type="ARBA" id="ARBA00023002"/>
    </source>
</evidence>
<dbReference type="PANTHER" id="PTHR11699">
    <property type="entry name" value="ALDEHYDE DEHYDROGENASE-RELATED"/>
    <property type="match status" value="1"/>
</dbReference>
<comment type="similarity">
    <text evidence="1 4">Belongs to the aldehyde dehydrogenase family.</text>
</comment>
<dbReference type="FunFam" id="3.40.309.10:FF:000012">
    <property type="entry name" value="Betaine aldehyde dehydrogenase"/>
    <property type="match status" value="1"/>
</dbReference>
<evidence type="ECO:0000313" key="6">
    <source>
        <dbReference type="EMBL" id="OWQ55128.1"/>
    </source>
</evidence>
<dbReference type="Proteomes" id="UP000198157">
    <property type="component" value="Unassembled WGS sequence"/>
</dbReference>
<dbReference type="SUPFAM" id="SSF53720">
    <property type="entry name" value="ALDH-like"/>
    <property type="match status" value="1"/>
</dbReference>
<evidence type="ECO:0000256" key="3">
    <source>
        <dbReference type="PROSITE-ProRule" id="PRU10007"/>
    </source>
</evidence>
<comment type="caution">
    <text evidence="6">The sequence shown here is derived from an EMBL/GenBank/DDBJ whole genome shotgun (WGS) entry which is preliminary data.</text>
</comment>
<dbReference type="CDD" id="cd07112">
    <property type="entry name" value="ALDH_GABALDH-PuuC"/>
    <property type="match status" value="1"/>
</dbReference>
<gene>
    <name evidence="6" type="ORF">CEE60_06145</name>
</gene>
<organism evidence="6 7">
    <name type="scientific">Stenotrophomonas maltophilia</name>
    <name type="common">Pseudomonas maltophilia</name>
    <name type="synonym">Xanthomonas maltophilia</name>
    <dbReference type="NCBI Taxonomy" id="40324"/>
    <lineage>
        <taxon>Bacteria</taxon>
        <taxon>Pseudomonadati</taxon>
        <taxon>Pseudomonadota</taxon>
        <taxon>Gammaproteobacteria</taxon>
        <taxon>Lysobacterales</taxon>
        <taxon>Lysobacteraceae</taxon>
        <taxon>Stenotrophomonas</taxon>
        <taxon>Stenotrophomonas maltophilia group</taxon>
    </lineage>
</organism>
<dbReference type="InterPro" id="IPR016161">
    <property type="entry name" value="Ald_DH/histidinol_DH"/>
</dbReference>
<dbReference type="Gene3D" id="3.40.309.10">
    <property type="entry name" value="Aldehyde Dehydrogenase, Chain A, domain 2"/>
    <property type="match status" value="1"/>
</dbReference>
<dbReference type="Pfam" id="PF00171">
    <property type="entry name" value="Aldedh"/>
    <property type="match status" value="1"/>
</dbReference>
<dbReference type="InterPro" id="IPR016160">
    <property type="entry name" value="Ald_DH_CS_CYS"/>
</dbReference>
<dbReference type="OrthoDB" id="9812625at2"/>
<keyword evidence="2 4" id="KW-0560">Oxidoreductase</keyword>
<proteinExistence type="inferred from homology"/>
<evidence type="ECO:0000313" key="7">
    <source>
        <dbReference type="Proteomes" id="UP000198157"/>
    </source>
</evidence>
<reference evidence="6 7" key="1">
    <citation type="submission" date="2017-06" db="EMBL/GenBank/DDBJ databases">
        <authorList>
            <person name="Kim H.J."/>
            <person name="Triplett B.A."/>
        </authorList>
    </citation>
    <scope>NUCLEOTIDE SEQUENCE [LARGE SCALE GENOMIC DNA]</scope>
    <source>
        <strain evidence="6 7">13146</strain>
    </source>
</reference>
<name>A0A246HP63_STEMA</name>
<evidence type="ECO:0000256" key="1">
    <source>
        <dbReference type="ARBA" id="ARBA00009986"/>
    </source>
</evidence>
<dbReference type="InterPro" id="IPR016163">
    <property type="entry name" value="Ald_DH_C"/>
</dbReference>